<evidence type="ECO:0000256" key="3">
    <source>
        <dbReference type="ARBA" id="ARBA00022989"/>
    </source>
</evidence>
<protein>
    <submittedName>
        <fullName evidence="7">Ferric reductase</fullName>
    </submittedName>
</protein>
<feature type="transmembrane region" description="Helical" evidence="5">
    <location>
        <begin position="20"/>
        <end position="48"/>
    </location>
</feature>
<keyword evidence="7" id="KW-0614">Plasmid</keyword>
<comment type="subcellular location">
    <subcellularLocation>
        <location evidence="1">Membrane</location>
        <topology evidence="1">Multi-pass membrane protein</topology>
    </subcellularLocation>
</comment>
<feature type="transmembrane region" description="Helical" evidence="5">
    <location>
        <begin position="98"/>
        <end position="118"/>
    </location>
</feature>
<feature type="domain" description="Ferric oxidoreductase" evidence="6">
    <location>
        <begin position="27"/>
        <end position="141"/>
    </location>
</feature>
<evidence type="ECO:0000256" key="4">
    <source>
        <dbReference type="ARBA" id="ARBA00023136"/>
    </source>
</evidence>
<dbReference type="OrthoDB" id="7917288at2"/>
<keyword evidence="8" id="KW-1185">Reference proteome</keyword>
<dbReference type="Proteomes" id="UP000318483">
    <property type="component" value="Plasmid unnamed4"/>
</dbReference>
<dbReference type="Pfam" id="PF01794">
    <property type="entry name" value="Ferric_reduct"/>
    <property type="match status" value="1"/>
</dbReference>
<evidence type="ECO:0000256" key="1">
    <source>
        <dbReference type="ARBA" id="ARBA00004141"/>
    </source>
</evidence>
<evidence type="ECO:0000313" key="8">
    <source>
        <dbReference type="Proteomes" id="UP000318483"/>
    </source>
</evidence>
<feature type="transmembrane region" description="Helical" evidence="5">
    <location>
        <begin position="60"/>
        <end position="78"/>
    </location>
</feature>
<evidence type="ECO:0000259" key="6">
    <source>
        <dbReference type="Pfam" id="PF01794"/>
    </source>
</evidence>
<gene>
    <name evidence="7" type="ORF">FPZ52_18550</name>
</gene>
<dbReference type="EMBL" id="CP042265">
    <property type="protein sequence ID" value="QDY71661.1"/>
    <property type="molecule type" value="Genomic_DNA"/>
</dbReference>
<keyword evidence="3 5" id="KW-1133">Transmembrane helix</keyword>
<organism evidence="7 8">
    <name type="scientific">Qingshengfaniella alkalisoli</name>
    <dbReference type="NCBI Taxonomy" id="2599296"/>
    <lineage>
        <taxon>Bacteria</taxon>
        <taxon>Pseudomonadati</taxon>
        <taxon>Pseudomonadota</taxon>
        <taxon>Alphaproteobacteria</taxon>
        <taxon>Rhodobacterales</taxon>
        <taxon>Paracoccaceae</taxon>
        <taxon>Qingshengfaniella</taxon>
    </lineage>
</organism>
<geneLocation type="plasmid" evidence="7 8">
    <name>unnamed4</name>
</geneLocation>
<feature type="transmembrane region" description="Helical" evidence="5">
    <location>
        <begin position="130"/>
        <end position="147"/>
    </location>
</feature>
<keyword evidence="4 5" id="KW-0472">Membrane</keyword>
<feature type="transmembrane region" description="Helical" evidence="5">
    <location>
        <begin position="159"/>
        <end position="179"/>
    </location>
</feature>
<name>A0A5B8J3K6_9RHOB</name>
<reference evidence="7 8" key="1">
    <citation type="submission" date="2019-07" db="EMBL/GenBank/DDBJ databases">
        <title>Litoreibacter alkalisoli sp. nov., isolated from saline-alkaline soil.</title>
        <authorList>
            <person name="Wang S."/>
            <person name="Xu L."/>
            <person name="Xing Y.-T."/>
            <person name="Sun J.-Q."/>
        </authorList>
    </citation>
    <scope>NUCLEOTIDE SEQUENCE [LARGE SCALE GENOMIC DNA]</scope>
    <source>
        <strain evidence="7 8">LN3S51</strain>
        <plasmid evidence="7 8">unnamed4</plasmid>
    </source>
</reference>
<evidence type="ECO:0000256" key="2">
    <source>
        <dbReference type="ARBA" id="ARBA00022692"/>
    </source>
</evidence>
<accession>A0A5B8J3K6</accession>
<sequence>MTAPVVLAVFSPYLNYRGTAYIVGGFAGILCLSLMLVQPLLPAGYLPLPMQISERRVHLWIGRAIVICVALHIGGLFITSPADTLDALLLVAPTPFSVYGIIAMWGIVATVFLVLLRTRFRMRPLHWKRLHNMLALIVVAATVLHAVQIEGTMERVSKWLLCMAVLVATVTAMADLRFIRQRANRYRR</sequence>
<dbReference type="InterPro" id="IPR013130">
    <property type="entry name" value="Fe3_Rdtase_TM_dom"/>
</dbReference>
<keyword evidence="2 5" id="KW-0812">Transmembrane</keyword>
<evidence type="ECO:0000256" key="5">
    <source>
        <dbReference type="SAM" id="Phobius"/>
    </source>
</evidence>
<dbReference type="RefSeq" id="WP_146367075.1">
    <property type="nucleotide sequence ID" value="NZ_CP042265.1"/>
</dbReference>
<proteinExistence type="predicted"/>
<evidence type="ECO:0000313" key="7">
    <source>
        <dbReference type="EMBL" id="QDY71661.1"/>
    </source>
</evidence>
<dbReference type="KEGG" id="lit:FPZ52_18550"/>
<dbReference type="AlphaFoldDB" id="A0A5B8J3K6"/>